<dbReference type="GO" id="GO:0003700">
    <property type="term" value="F:DNA-binding transcription factor activity"/>
    <property type="evidence" value="ECO:0007669"/>
    <property type="project" value="TreeGrafter"/>
</dbReference>
<keyword evidence="4" id="KW-0804">Transcription</keyword>
<accession>A0A1X2EN68</accession>
<dbReference type="GO" id="GO:0045892">
    <property type="term" value="P:negative regulation of DNA-templated transcription"/>
    <property type="evidence" value="ECO:0007669"/>
    <property type="project" value="UniProtKB-ARBA"/>
</dbReference>
<name>A0A1X2EN68_9MYCO</name>
<dbReference type="Gene3D" id="1.10.357.10">
    <property type="entry name" value="Tetracycline Repressor, domain 2"/>
    <property type="match status" value="1"/>
</dbReference>
<organism evidence="7 8">
    <name type="scientific">Mycolicibacillus trivialis</name>
    <dbReference type="NCBI Taxonomy" id="1798"/>
    <lineage>
        <taxon>Bacteria</taxon>
        <taxon>Bacillati</taxon>
        <taxon>Actinomycetota</taxon>
        <taxon>Actinomycetes</taxon>
        <taxon>Mycobacteriales</taxon>
        <taxon>Mycobacteriaceae</taxon>
        <taxon>Mycolicibacillus</taxon>
    </lineage>
</organism>
<evidence type="ECO:0000313" key="7">
    <source>
        <dbReference type="EMBL" id="ORX07036.1"/>
    </source>
</evidence>
<dbReference type="InterPro" id="IPR023772">
    <property type="entry name" value="DNA-bd_HTH_TetR-type_CS"/>
</dbReference>
<dbReference type="SUPFAM" id="SSF46689">
    <property type="entry name" value="Homeodomain-like"/>
    <property type="match status" value="1"/>
</dbReference>
<evidence type="ECO:0000256" key="1">
    <source>
        <dbReference type="ARBA" id="ARBA00011738"/>
    </source>
</evidence>
<dbReference type="STRING" id="1798.AWC30_05625"/>
<dbReference type="Pfam" id="PF00440">
    <property type="entry name" value="TetR_N"/>
    <property type="match status" value="1"/>
</dbReference>
<dbReference type="PROSITE" id="PS01081">
    <property type="entry name" value="HTH_TETR_1"/>
    <property type="match status" value="1"/>
</dbReference>
<dbReference type="FunFam" id="1.10.10.60:FF:000141">
    <property type="entry name" value="TetR family transcriptional regulator"/>
    <property type="match status" value="1"/>
</dbReference>
<evidence type="ECO:0000313" key="8">
    <source>
        <dbReference type="Proteomes" id="UP000193090"/>
    </source>
</evidence>
<keyword evidence="2" id="KW-0805">Transcription regulation</keyword>
<dbReference type="PROSITE" id="PS50977">
    <property type="entry name" value="HTH_TETR_2"/>
    <property type="match status" value="1"/>
</dbReference>
<comment type="caution">
    <text evidence="7">The sequence shown here is derived from an EMBL/GenBank/DDBJ whole genome shotgun (WGS) entry which is preliminary data.</text>
</comment>
<sequence>MLLDSARELFTTVGFAAASVDQIAAAAGVTKGAFYHHFSDKRSVFELLFRDHIARLADLIDEAAGRIPGVADGPGWPVSLQLVTAYLAMIVDDRDYRELLKQAPTVLSNRLYRRIDDELLLPPLQRVLGALSDRGELNDVPIPMAASMLLSCLCEAALMIADAPDRAQTEGEALTTITHLAAGLIKIG</sequence>
<dbReference type="PRINTS" id="PR00455">
    <property type="entry name" value="HTHTETR"/>
</dbReference>
<reference evidence="7 8" key="1">
    <citation type="submission" date="2016-01" db="EMBL/GenBank/DDBJ databases">
        <title>The new phylogeny of the genus Mycobacterium.</title>
        <authorList>
            <person name="Tarcisio F."/>
            <person name="Conor M."/>
            <person name="Antonella G."/>
            <person name="Elisabetta G."/>
            <person name="Giulia F.S."/>
            <person name="Sara T."/>
            <person name="Anna F."/>
            <person name="Clotilde B."/>
            <person name="Roberto B."/>
            <person name="Veronica D.S."/>
            <person name="Fabio R."/>
            <person name="Monica P."/>
            <person name="Olivier J."/>
            <person name="Enrico T."/>
            <person name="Nicola S."/>
        </authorList>
    </citation>
    <scope>NUCLEOTIDE SEQUENCE [LARGE SCALE GENOMIC DNA]</scope>
    <source>
        <strain evidence="7 8">DSM 44153</strain>
    </source>
</reference>
<dbReference type="InterPro" id="IPR050109">
    <property type="entry name" value="HTH-type_TetR-like_transc_reg"/>
</dbReference>
<dbReference type="InterPro" id="IPR009057">
    <property type="entry name" value="Homeodomain-like_sf"/>
</dbReference>
<dbReference type="EMBL" id="LQPZ01000013">
    <property type="protein sequence ID" value="ORX07036.1"/>
    <property type="molecule type" value="Genomic_DNA"/>
</dbReference>
<evidence type="ECO:0000256" key="4">
    <source>
        <dbReference type="ARBA" id="ARBA00023163"/>
    </source>
</evidence>
<gene>
    <name evidence="7" type="ORF">AWC30_05625</name>
</gene>
<dbReference type="RefSeq" id="WP_165756436.1">
    <property type="nucleotide sequence ID" value="NZ_JACKSN010000030.1"/>
</dbReference>
<evidence type="ECO:0000256" key="3">
    <source>
        <dbReference type="ARBA" id="ARBA00023125"/>
    </source>
</evidence>
<dbReference type="AlphaFoldDB" id="A0A1X2EN68"/>
<proteinExistence type="predicted"/>
<feature type="domain" description="HTH tetR-type" evidence="6">
    <location>
        <begin position="1"/>
        <end position="56"/>
    </location>
</feature>
<evidence type="ECO:0000256" key="2">
    <source>
        <dbReference type="ARBA" id="ARBA00023015"/>
    </source>
</evidence>
<dbReference type="PANTHER" id="PTHR30055:SF234">
    <property type="entry name" value="HTH-TYPE TRANSCRIPTIONAL REGULATOR BETI"/>
    <property type="match status" value="1"/>
</dbReference>
<keyword evidence="8" id="KW-1185">Reference proteome</keyword>
<evidence type="ECO:0000256" key="5">
    <source>
        <dbReference type="PROSITE-ProRule" id="PRU00335"/>
    </source>
</evidence>
<protein>
    <recommendedName>
        <fullName evidence="6">HTH tetR-type domain-containing protein</fullName>
    </recommendedName>
</protein>
<dbReference type="InterPro" id="IPR049484">
    <property type="entry name" value="Rv0078-like_C"/>
</dbReference>
<keyword evidence="3 5" id="KW-0238">DNA-binding</keyword>
<evidence type="ECO:0000259" key="6">
    <source>
        <dbReference type="PROSITE" id="PS50977"/>
    </source>
</evidence>
<comment type="subunit">
    <text evidence="1">Homodimer.</text>
</comment>
<dbReference type="Proteomes" id="UP000193090">
    <property type="component" value="Unassembled WGS sequence"/>
</dbReference>
<dbReference type="PANTHER" id="PTHR30055">
    <property type="entry name" value="HTH-TYPE TRANSCRIPTIONAL REGULATOR RUTR"/>
    <property type="match status" value="1"/>
</dbReference>
<feature type="DNA-binding region" description="H-T-H motif" evidence="5">
    <location>
        <begin position="19"/>
        <end position="38"/>
    </location>
</feature>
<dbReference type="GO" id="GO:0000976">
    <property type="term" value="F:transcription cis-regulatory region binding"/>
    <property type="evidence" value="ECO:0007669"/>
    <property type="project" value="TreeGrafter"/>
</dbReference>
<dbReference type="InterPro" id="IPR001647">
    <property type="entry name" value="HTH_TetR"/>
</dbReference>
<dbReference type="Pfam" id="PF21351">
    <property type="entry name" value="TetR_C_41"/>
    <property type="match status" value="1"/>
</dbReference>